<feature type="compositionally biased region" description="Basic and acidic residues" evidence="7">
    <location>
        <begin position="322"/>
        <end position="344"/>
    </location>
</feature>
<dbReference type="InterPro" id="IPR036875">
    <property type="entry name" value="Znf_CCHC_sf"/>
</dbReference>
<feature type="compositionally biased region" description="Low complexity" evidence="7">
    <location>
        <begin position="1139"/>
        <end position="1148"/>
    </location>
</feature>
<feature type="compositionally biased region" description="Basic and acidic residues" evidence="7">
    <location>
        <begin position="394"/>
        <end position="429"/>
    </location>
</feature>
<feature type="compositionally biased region" description="Basic residues" evidence="7">
    <location>
        <begin position="1197"/>
        <end position="1207"/>
    </location>
</feature>
<evidence type="ECO:0000256" key="2">
    <source>
        <dbReference type="ARBA" id="ARBA00022723"/>
    </source>
</evidence>
<feature type="compositionally biased region" description="Polar residues" evidence="7">
    <location>
        <begin position="897"/>
        <end position="913"/>
    </location>
</feature>
<dbReference type="GO" id="GO:0006511">
    <property type="term" value="P:ubiquitin-dependent protein catabolic process"/>
    <property type="evidence" value="ECO:0007669"/>
    <property type="project" value="TreeGrafter"/>
</dbReference>
<dbReference type="PROSITE" id="PS51282">
    <property type="entry name" value="DWNN"/>
    <property type="match status" value="1"/>
</dbReference>
<feature type="domain" description="DWNN" evidence="10">
    <location>
        <begin position="3"/>
        <end position="76"/>
    </location>
</feature>
<proteinExistence type="predicted"/>
<dbReference type="GeneID" id="108041370"/>
<evidence type="ECO:0000256" key="6">
    <source>
        <dbReference type="PROSITE-ProRule" id="PRU00047"/>
    </source>
</evidence>
<evidence type="ECO:0000259" key="8">
    <source>
        <dbReference type="PROSITE" id="PS50089"/>
    </source>
</evidence>
<dbReference type="GO" id="GO:0006397">
    <property type="term" value="P:mRNA processing"/>
    <property type="evidence" value="ECO:0007669"/>
    <property type="project" value="InterPro"/>
</dbReference>
<dbReference type="PANTHER" id="PTHR15439:SF0">
    <property type="entry name" value="CELL DIVISION CYCLE AND APOPTOSIS REGULATOR PROTEIN 1-RELATED"/>
    <property type="match status" value="1"/>
</dbReference>
<feature type="compositionally biased region" description="Basic residues" evidence="7">
    <location>
        <begin position="1221"/>
        <end position="1239"/>
    </location>
</feature>
<dbReference type="GO" id="GO:0003676">
    <property type="term" value="F:nucleic acid binding"/>
    <property type="evidence" value="ECO:0007669"/>
    <property type="project" value="InterPro"/>
</dbReference>
<feature type="compositionally biased region" description="Basic and acidic residues" evidence="7">
    <location>
        <begin position="659"/>
        <end position="668"/>
    </location>
</feature>
<evidence type="ECO:0000256" key="7">
    <source>
        <dbReference type="SAM" id="MobiDB-lite"/>
    </source>
</evidence>
<keyword evidence="4" id="KW-0862">Zinc</keyword>
<dbReference type="AlphaFoldDB" id="A0A6P4ENA0"/>
<dbReference type="SMART" id="SM01180">
    <property type="entry name" value="DWNN"/>
    <property type="match status" value="1"/>
</dbReference>
<dbReference type="SUPFAM" id="SSF57850">
    <property type="entry name" value="RING/U-box"/>
    <property type="match status" value="1"/>
</dbReference>
<feature type="region of interest" description="Disordered" evidence="7">
    <location>
        <begin position="888"/>
        <end position="930"/>
    </location>
</feature>
<dbReference type="RefSeq" id="XP_016974773.1">
    <property type="nucleotide sequence ID" value="XM_017119284.1"/>
</dbReference>
<dbReference type="PROSITE" id="PS50158">
    <property type="entry name" value="ZF_CCHC"/>
    <property type="match status" value="1"/>
</dbReference>
<dbReference type="EnsemblMetazoa" id="XM_017119282.2">
    <property type="protein sequence ID" value="XP_016974771.1"/>
    <property type="gene ID" value="LOC108041370"/>
</dbReference>
<feature type="compositionally biased region" description="Basic and acidic residues" evidence="7">
    <location>
        <begin position="809"/>
        <end position="821"/>
    </location>
</feature>
<keyword evidence="2" id="KW-0479">Metal-binding</keyword>
<feature type="compositionally biased region" description="Basic residues" evidence="7">
    <location>
        <begin position="822"/>
        <end position="844"/>
    </location>
</feature>
<dbReference type="OrthoDB" id="106784at2759"/>
<feature type="compositionally biased region" description="Pro residues" evidence="7">
    <location>
        <begin position="673"/>
        <end position="686"/>
    </location>
</feature>
<feature type="compositionally biased region" description="Basic and acidic residues" evidence="7">
    <location>
        <begin position="354"/>
        <end position="363"/>
    </location>
</feature>
<evidence type="ECO:0000313" key="13">
    <source>
        <dbReference type="RefSeq" id="XP_016974771.1"/>
    </source>
</evidence>
<feature type="compositionally biased region" description="Basic and acidic residues" evidence="7">
    <location>
        <begin position="594"/>
        <end position="606"/>
    </location>
</feature>
<dbReference type="PANTHER" id="PTHR15439">
    <property type="entry name" value="RETINOBLASTOMA-BINDING PROTEIN 6"/>
    <property type="match status" value="1"/>
</dbReference>
<dbReference type="InterPro" id="IPR033489">
    <property type="entry name" value="RBBP6"/>
</dbReference>
<feature type="compositionally biased region" description="Basic and acidic residues" evidence="7">
    <location>
        <begin position="567"/>
        <end position="585"/>
    </location>
</feature>
<feature type="region of interest" description="Disordered" evidence="7">
    <location>
        <begin position="567"/>
        <end position="870"/>
    </location>
</feature>
<evidence type="ECO:0000313" key="14">
    <source>
        <dbReference type="RefSeq" id="XP_016974773.1"/>
    </source>
</evidence>
<organism evidence="13">
    <name type="scientific">Drosophila rhopaloa</name>
    <name type="common">Fruit fly</name>
    <dbReference type="NCBI Taxonomy" id="1041015"/>
    <lineage>
        <taxon>Eukaryota</taxon>
        <taxon>Metazoa</taxon>
        <taxon>Ecdysozoa</taxon>
        <taxon>Arthropoda</taxon>
        <taxon>Hexapoda</taxon>
        <taxon>Insecta</taxon>
        <taxon>Pterygota</taxon>
        <taxon>Neoptera</taxon>
        <taxon>Endopterygota</taxon>
        <taxon>Diptera</taxon>
        <taxon>Brachycera</taxon>
        <taxon>Muscomorpha</taxon>
        <taxon>Ephydroidea</taxon>
        <taxon>Drosophilidae</taxon>
        <taxon>Drosophila</taxon>
        <taxon>Sophophora</taxon>
    </lineage>
</organism>
<evidence type="ECO:0000256" key="1">
    <source>
        <dbReference type="ARBA" id="ARBA00004123"/>
    </source>
</evidence>
<feature type="region of interest" description="Disordered" evidence="7">
    <location>
        <begin position="294"/>
        <end position="452"/>
    </location>
</feature>
<feature type="domain" description="CCHC-type" evidence="9">
    <location>
        <begin position="152"/>
        <end position="167"/>
    </location>
</feature>
<dbReference type="Gene3D" id="3.30.40.10">
    <property type="entry name" value="Zinc/RING finger domain, C3HC4 (zinc finger)"/>
    <property type="match status" value="1"/>
</dbReference>
<dbReference type="Pfam" id="PF08783">
    <property type="entry name" value="DWNN"/>
    <property type="match status" value="1"/>
</dbReference>
<feature type="domain" description="RING-type" evidence="8">
    <location>
        <begin position="217"/>
        <end position="258"/>
    </location>
</feature>
<feature type="compositionally biased region" description="Basic and acidic residues" evidence="7">
    <location>
        <begin position="1155"/>
        <end position="1165"/>
    </location>
</feature>
<dbReference type="GO" id="GO:0061630">
    <property type="term" value="F:ubiquitin protein ligase activity"/>
    <property type="evidence" value="ECO:0007669"/>
    <property type="project" value="InterPro"/>
</dbReference>
<feature type="region of interest" description="Disordered" evidence="7">
    <location>
        <begin position="995"/>
        <end position="1239"/>
    </location>
</feature>
<feature type="compositionally biased region" description="Basic and acidic residues" evidence="7">
    <location>
        <begin position="1023"/>
        <end position="1067"/>
    </location>
</feature>
<evidence type="ECO:0000259" key="9">
    <source>
        <dbReference type="PROSITE" id="PS50158"/>
    </source>
</evidence>
<feature type="compositionally biased region" description="Low complexity" evidence="7">
    <location>
        <begin position="704"/>
        <end position="718"/>
    </location>
</feature>
<dbReference type="PROSITE" id="PS50089">
    <property type="entry name" value="ZF_RING_2"/>
    <property type="match status" value="1"/>
</dbReference>
<evidence type="ECO:0000313" key="12">
    <source>
        <dbReference type="Proteomes" id="UP001652680"/>
    </source>
</evidence>
<evidence type="ECO:0000256" key="3">
    <source>
        <dbReference type="ARBA" id="ARBA00022771"/>
    </source>
</evidence>
<dbReference type="CTD" id="37857"/>
<dbReference type="GO" id="GO:0008270">
    <property type="term" value="F:zinc ion binding"/>
    <property type="evidence" value="ECO:0007669"/>
    <property type="project" value="UniProtKB-KW"/>
</dbReference>
<dbReference type="SUPFAM" id="SSF57756">
    <property type="entry name" value="Retrovirus zinc finger-like domains"/>
    <property type="match status" value="1"/>
</dbReference>
<dbReference type="InterPro" id="IPR014891">
    <property type="entry name" value="DWNN_domain"/>
</dbReference>
<feature type="compositionally biased region" description="Basic and acidic residues" evidence="7">
    <location>
        <begin position="999"/>
        <end position="1014"/>
    </location>
</feature>
<dbReference type="Gene3D" id="3.10.20.90">
    <property type="entry name" value="Phosphatidylinositol 3-kinase Catalytic Subunit, Chain A, domain 1"/>
    <property type="match status" value="1"/>
</dbReference>
<protein>
    <submittedName>
        <fullName evidence="13 14">E3 ubiquitin-protein ligase RBBP6 isoform X1</fullName>
    </submittedName>
</protein>
<reference evidence="12" key="1">
    <citation type="journal article" date="2021" name="Elife">
        <title>Highly contiguous assemblies of 101 drosophilid genomes.</title>
        <authorList>
            <person name="Kim B.Y."/>
            <person name="Wang J.R."/>
            <person name="Miller D.E."/>
            <person name="Barmina O."/>
            <person name="Delaney E."/>
            <person name="Thompson A."/>
            <person name="Comeault A.A."/>
            <person name="Peede D."/>
            <person name="D'Agostino E.R."/>
            <person name="Pelaez J."/>
            <person name="Aguilar J.M."/>
            <person name="Haji D."/>
            <person name="Matsunaga T."/>
            <person name="Armstrong E.E."/>
            <person name="Zych M."/>
            <person name="Ogawa Y."/>
            <person name="Stamenkovic-Radak M."/>
            <person name="Jelic M."/>
            <person name="Veselinovic M.S."/>
            <person name="Tanaskovic M."/>
            <person name="Eric P."/>
            <person name="Gao J.J."/>
            <person name="Katoh T.K."/>
            <person name="Toda M.J."/>
            <person name="Watabe H."/>
            <person name="Watada M."/>
            <person name="Davis J.S."/>
            <person name="Moyle L.C."/>
            <person name="Manoli G."/>
            <person name="Bertolini E."/>
            <person name="Kostal V."/>
            <person name="Hawley R.S."/>
            <person name="Takahashi A."/>
            <person name="Jones C.D."/>
            <person name="Price D.K."/>
            <person name="Whiteman N."/>
            <person name="Kopp A."/>
            <person name="Matute D.R."/>
            <person name="Petrov D.A."/>
        </authorList>
    </citation>
    <scope>NUCLEOTIDE SEQUENCE [LARGE SCALE GENOMIC DNA]</scope>
</reference>
<evidence type="ECO:0000259" key="10">
    <source>
        <dbReference type="PROSITE" id="PS51282"/>
    </source>
</evidence>
<gene>
    <name evidence="13 14" type="primary">LOC108041370</name>
    <name evidence="11" type="synonym">108041370</name>
</gene>
<keyword evidence="12" id="KW-1185">Reference proteome</keyword>
<dbReference type="FunFam" id="3.10.20.90:FF:000070">
    <property type="entry name" value="E3 ubiquitin-protein ligase RBBP6 isoform X2"/>
    <property type="match status" value="1"/>
</dbReference>
<keyword evidence="3 6" id="KW-0863">Zinc-finger</keyword>
<dbReference type="Gene3D" id="4.10.60.10">
    <property type="entry name" value="Zinc finger, CCHC-type"/>
    <property type="match status" value="1"/>
</dbReference>
<dbReference type="InterPro" id="IPR001841">
    <property type="entry name" value="Znf_RING"/>
</dbReference>
<feature type="compositionally biased region" description="Basic and acidic residues" evidence="7">
    <location>
        <begin position="769"/>
        <end position="787"/>
    </location>
</feature>
<feature type="compositionally biased region" description="Polar residues" evidence="7">
    <location>
        <begin position="377"/>
        <end position="393"/>
    </location>
</feature>
<feature type="compositionally biased region" description="Basic and acidic residues" evidence="7">
    <location>
        <begin position="1075"/>
        <end position="1115"/>
    </location>
</feature>
<dbReference type="InterPro" id="IPR013083">
    <property type="entry name" value="Znf_RING/FYVE/PHD"/>
</dbReference>
<feature type="compositionally biased region" description="Basic and acidic residues" evidence="7">
    <location>
        <begin position="1123"/>
        <end position="1136"/>
    </location>
</feature>
<accession>A0A6P4ENA0</accession>
<dbReference type="GO" id="GO:0016567">
    <property type="term" value="P:protein ubiquitination"/>
    <property type="evidence" value="ECO:0007669"/>
    <property type="project" value="InterPro"/>
</dbReference>
<evidence type="ECO:0000256" key="5">
    <source>
        <dbReference type="ARBA" id="ARBA00023242"/>
    </source>
</evidence>
<reference evidence="13 14" key="2">
    <citation type="submission" date="2025-04" db="UniProtKB">
        <authorList>
            <consortium name="RefSeq"/>
        </authorList>
    </citation>
    <scope>IDENTIFICATION</scope>
</reference>
<comment type="subcellular location">
    <subcellularLocation>
        <location evidence="1">Nucleus</location>
    </subcellularLocation>
</comment>
<feature type="compositionally biased region" description="Acidic residues" evidence="7">
    <location>
        <begin position="306"/>
        <end position="321"/>
    </location>
</feature>
<feature type="compositionally biased region" description="Basic residues" evidence="7">
    <location>
        <begin position="643"/>
        <end position="653"/>
    </location>
</feature>
<dbReference type="CDD" id="cd16620">
    <property type="entry name" value="vRING-HC-C4C4_RBBP6"/>
    <property type="match status" value="1"/>
</dbReference>
<feature type="compositionally biased region" description="Polar residues" evidence="7">
    <location>
        <begin position="1166"/>
        <end position="1190"/>
    </location>
</feature>
<dbReference type="RefSeq" id="XP_016974771.1">
    <property type="nucleotide sequence ID" value="XM_017119282.1"/>
</dbReference>
<name>A0A6P4ENA0_DRORH</name>
<feature type="compositionally biased region" description="Low complexity" evidence="7">
    <location>
        <begin position="853"/>
        <end position="870"/>
    </location>
</feature>
<dbReference type="InterPro" id="IPR001878">
    <property type="entry name" value="Znf_CCHC"/>
</dbReference>
<sequence length="1239" mass="140318">MSVHYKFKSTLNFDTITFDGLHISVGDLKREIVQQKRLGKIIDFDLQITNAQSKEEYKDDGVLIPKNTTLIISRIPIAHPTKKGWEPPASENAFATAPTKQDNFNMDLSKMQGSEEDKIQAMMMQSTVDYDPKTYHRIKGQSQVGEVPASYRCNKCKKSGHWIKNCPFILGKDQQEVKRNTGIPRSFRDKPDAAENESSDFVLPAVQNQEIPEDLICGICRDIFVDAVMIPCCGSSFCDDCVRTSLLESEDSECPDCKEKNCSPGSLIPNRFLRNSVNAFKNETGYKISAVKSAAVKNEDKPPVENEVEEKPVEEEETEEAAEVKTEKQEETETNGKKPPKSESPEPPPTVEPLQKEKDKYDSDYEDNITIKMPQPSADSTSAPSKRSPTYSHKSGESTHRRERSDYASDHDQKHHRPSKSESGHKERSLLPTPIGTVPSYQGHMMSESEDARRSSAFKYTFQDMQMQRGPPPMHMMSHHMPAYNNGYNNMGQRPPLSYVPYQNQSVHPMRTPYGSSGGSMNMNMSQPFQSPNLASIYQGVAAKVGSGLIDDPLEAFNRIMKEKERKKVDRFRSTDHHRSRSPDRQRHRFKSPMYEKDGPRDNLKDKRPRSRERKREYSYERHMRHPRSSRQPGDGSKSPGGRIKRSGHRRSTSPKPAYKSDYRDKPYSKPYAPKPEPVEPPPPGFEPLQLTDDDGYKNKHLASSEASHGSSSKGGSSKKNEESRHEEVPRKRHRSRSKSKESKPTDSSYRSLTPPAKITTPKMTSTQLRERECSPKTPERAHDEYLLAKARANTSQPDIDDSEMGPHVGKENKAKSPSSKERKKKKKDKAERKKSKKDKRAKKEKGDRQKKSSSINRSDSDINNSSLLNETNYKILLSPRVSPNFDIESAAKSPARNATENQNPKKSLSSLNMDVATDDNLGPRSKRCEANSVNLSKWELEENNLGLEDSSKKSGGLLDDQSEITSDVLRKAENAIFAKAINAIRPVEFQVIINSKGNSKDRSVIRNDKDRSPSPKRTSSKSVKERLGNKVLSERSRSPDKSKSRRREATGKSSDDDANRGRSDRHGSRKRENRSRDRTAPSEKRQERSYKRSTPEDDKQRRPYKDRSDPKLAKYDQINSDDSDRRGARNAKSSDGRVVSSVTAVAAPPKPKPCRPDNPFRKFVDNSSSSSLVVKYDNTIQNEGASSDNSIEHRKQKDKKLKKHAKYSSTESLRSEKRKDLKSKKKSKILKKKKKSKK</sequence>
<dbReference type="Proteomes" id="UP001652680">
    <property type="component" value="Unassembled WGS sequence"/>
</dbReference>
<reference evidence="11" key="3">
    <citation type="submission" date="2025-05" db="UniProtKB">
        <authorList>
            <consortium name="EnsemblMetazoa"/>
        </authorList>
    </citation>
    <scope>IDENTIFICATION</scope>
</reference>
<evidence type="ECO:0000256" key="4">
    <source>
        <dbReference type="ARBA" id="ARBA00022833"/>
    </source>
</evidence>
<keyword evidence="5" id="KW-0539">Nucleus</keyword>
<dbReference type="GO" id="GO:0005634">
    <property type="term" value="C:nucleus"/>
    <property type="evidence" value="ECO:0007669"/>
    <property type="project" value="UniProtKB-SubCell"/>
</dbReference>
<evidence type="ECO:0000313" key="11">
    <source>
        <dbReference type="EnsemblMetazoa" id="XP_016974771.1"/>
    </source>
</evidence>
<feature type="compositionally biased region" description="Basic and acidic residues" evidence="7">
    <location>
        <begin position="719"/>
        <end position="730"/>
    </location>
</feature>